<dbReference type="PANTHER" id="PTHR43133">
    <property type="entry name" value="RNA POLYMERASE ECF-TYPE SIGMA FACTO"/>
    <property type="match status" value="1"/>
</dbReference>
<dbReference type="InterPro" id="IPR036388">
    <property type="entry name" value="WH-like_DNA-bd_sf"/>
</dbReference>
<evidence type="ECO:0000256" key="4">
    <source>
        <dbReference type="ARBA" id="ARBA00023163"/>
    </source>
</evidence>
<keyword evidence="8" id="KW-1185">Reference proteome</keyword>
<feature type="domain" description="RNA polymerase sigma factor 70 region 4 type 2" evidence="6">
    <location>
        <begin position="129"/>
        <end position="181"/>
    </location>
</feature>
<evidence type="ECO:0000256" key="3">
    <source>
        <dbReference type="ARBA" id="ARBA00023082"/>
    </source>
</evidence>
<dbReference type="InterPro" id="IPR013325">
    <property type="entry name" value="RNA_pol_sigma_r2"/>
</dbReference>
<dbReference type="InterPro" id="IPR013249">
    <property type="entry name" value="RNA_pol_sigma70_r4_t2"/>
</dbReference>
<keyword evidence="2" id="KW-0805">Transcription regulation</keyword>
<dbReference type="InterPro" id="IPR039425">
    <property type="entry name" value="RNA_pol_sigma-70-like"/>
</dbReference>
<dbReference type="GO" id="GO:0006352">
    <property type="term" value="P:DNA-templated transcription initiation"/>
    <property type="evidence" value="ECO:0007669"/>
    <property type="project" value="InterPro"/>
</dbReference>
<dbReference type="Pfam" id="PF04542">
    <property type="entry name" value="Sigma70_r2"/>
    <property type="match status" value="1"/>
</dbReference>
<gene>
    <name evidence="7" type="ORF">HJA_13440</name>
</gene>
<evidence type="ECO:0000313" key="8">
    <source>
        <dbReference type="Proteomes" id="UP000024816"/>
    </source>
</evidence>
<evidence type="ECO:0000313" key="7">
    <source>
        <dbReference type="EMBL" id="KCZ87208.1"/>
    </source>
</evidence>
<dbReference type="InterPro" id="IPR014284">
    <property type="entry name" value="RNA_pol_sigma-70_dom"/>
</dbReference>
<accession>A0A059F9J4</accession>
<evidence type="ECO:0000259" key="6">
    <source>
        <dbReference type="Pfam" id="PF08281"/>
    </source>
</evidence>
<name>A0A059F9J4_9PROT</name>
<comment type="caution">
    <text evidence="7">The sequence shown here is derived from an EMBL/GenBank/DDBJ whole genome shotgun (WGS) entry which is preliminary data.</text>
</comment>
<dbReference type="Gene3D" id="1.10.10.10">
    <property type="entry name" value="Winged helix-like DNA-binding domain superfamily/Winged helix DNA-binding domain"/>
    <property type="match status" value="1"/>
</dbReference>
<dbReference type="PANTHER" id="PTHR43133:SF62">
    <property type="entry name" value="RNA POLYMERASE SIGMA FACTOR SIGZ"/>
    <property type="match status" value="1"/>
</dbReference>
<keyword evidence="4" id="KW-0804">Transcription</keyword>
<dbReference type="SUPFAM" id="SSF88946">
    <property type="entry name" value="Sigma2 domain of RNA polymerase sigma factors"/>
    <property type="match status" value="1"/>
</dbReference>
<dbReference type="Gene3D" id="1.10.1740.10">
    <property type="match status" value="1"/>
</dbReference>
<sequence>MSALPGRSALDGELMSRVVTSADRDAFNALAMHYAPRLKAWLMHRGEGDSTSEDIVQDVLAAVWQKAASFDGAKASFSTWVYRMTRNRWIDHKRKHDRLQPTAPSDMIHLVDEPDDSLHAGLEEAEAAQAVRDALATLPPEQKQMLYLAFFEGLSHSAIAERTGIAIGTVKSRIRAPLKKLRTTLEAYRKDVP</sequence>
<proteinExistence type="inferred from homology"/>
<reference evidence="7 8" key="1">
    <citation type="journal article" date="2014" name="Antonie Van Leeuwenhoek">
        <title>Hyphomonas beringensis sp. nov. and Hyphomonas chukchiensis sp. nov., isolated from surface seawater of the Bering Sea and Chukchi Sea.</title>
        <authorList>
            <person name="Li C."/>
            <person name="Lai Q."/>
            <person name="Li G."/>
            <person name="Dong C."/>
            <person name="Wang J."/>
            <person name="Liao Y."/>
            <person name="Shao Z."/>
        </authorList>
    </citation>
    <scope>NUCLEOTIDE SEQUENCE [LARGE SCALE GENOMIC DNA]</scope>
    <source>
        <strain evidence="7 8">VP2</strain>
    </source>
</reference>
<organism evidence="7 8">
    <name type="scientific">Hyphomonas jannaschiana VP2</name>
    <dbReference type="NCBI Taxonomy" id="1280952"/>
    <lineage>
        <taxon>Bacteria</taxon>
        <taxon>Pseudomonadati</taxon>
        <taxon>Pseudomonadota</taxon>
        <taxon>Alphaproteobacteria</taxon>
        <taxon>Hyphomonadales</taxon>
        <taxon>Hyphomonadaceae</taxon>
        <taxon>Hyphomonas</taxon>
    </lineage>
</organism>
<evidence type="ECO:0000259" key="5">
    <source>
        <dbReference type="Pfam" id="PF04542"/>
    </source>
</evidence>
<dbReference type="Proteomes" id="UP000024816">
    <property type="component" value="Unassembled WGS sequence"/>
</dbReference>
<dbReference type="EMBL" id="ARYJ01000009">
    <property type="protein sequence ID" value="KCZ87208.1"/>
    <property type="molecule type" value="Genomic_DNA"/>
</dbReference>
<dbReference type="NCBIfam" id="TIGR02937">
    <property type="entry name" value="sigma70-ECF"/>
    <property type="match status" value="1"/>
</dbReference>
<evidence type="ECO:0000256" key="2">
    <source>
        <dbReference type="ARBA" id="ARBA00023015"/>
    </source>
</evidence>
<dbReference type="eggNOG" id="COG1595">
    <property type="taxonomic scope" value="Bacteria"/>
</dbReference>
<dbReference type="AlphaFoldDB" id="A0A059F9J4"/>
<dbReference type="CDD" id="cd06171">
    <property type="entry name" value="Sigma70_r4"/>
    <property type="match status" value="1"/>
</dbReference>
<feature type="domain" description="RNA polymerase sigma-70 region 2" evidence="5">
    <location>
        <begin position="30"/>
        <end position="98"/>
    </location>
</feature>
<comment type="similarity">
    <text evidence="1">Belongs to the sigma-70 factor family. ECF subfamily.</text>
</comment>
<dbReference type="InterPro" id="IPR007627">
    <property type="entry name" value="RNA_pol_sigma70_r2"/>
</dbReference>
<dbReference type="STRING" id="1280952.HJA_13440"/>
<dbReference type="GO" id="GO:0016987">
    <property type="term" value="F:sigma factor activity"/>
    <property type="evidence" value="ECO:0007669"/>
    <property type="project" value="UniProtKB-KW"/>
</dbReference>
<dbReference type="Pfam" id="PF08281">
    <property type="entry name" value="Sigma70_r4_2"/>
    <property type="match status" value="1"/>
</dbReference>
<evidence type="ECO:0000256" key="1">
    <source>
        <dbReference type="ARBA" id="ARBA00010641"/>
    </source>
</evidence>
<dbReference type="GO" id="GO:0003677">
    <property type="term" value="F:DNA binding"/>
    <property type="evidence" value="ECO:0007669"/>
    <property type="project" value="InterPro"/>
</dbReference>
<dbReference type="InterPro" id="IPR013324">
    <property type="entry name" value="RNA_pol_sigma_r3/r4-like"/>
</dbReference>
<dbReference type="PATRIC" id="fig|1280952.3.peg.2690"/>
<protein>
    <submittedName>
        <fullName evidence="7">RNA polymerase sigma factor RpoE</fullName>
    </submittedName>
</protein>
<dbReference type="SUPFAM" id="SSF88659">
    <property type="entry name" value="Sigma3 and sigma4 domains of RNA polymerase sigma factors"/>
    <property type="match status" value="1"/>
</dbReference>
<keyword evidence="3" id="KW-0731">Sigma factor</keyword>